<evidence type="ECO:0000256" key="1">
    <source>
        <dbReference type="SAM" id="MobiDB-lite"/>
    </source>
</evidence>
<dbReference type="RefSeq" id="XP_019016034.1">
    <property type="nucleotide sequence ID" value="XM_019160902.1"/>
</dbReference>
<evidence type="ECO:0000313" key="2">
    <source>
        <dbReference type="EMBL" id="ODQ44921.1"/>
    </source>
</evidence>
<organism evidence="2 3">
    <name type="scientific">Pichia membranifaciens NRRL Y-2026</name>
    <dbReference type="NCBI Taxonomy" id="763406"/>
    <lineage>
        <taxon>Eukaryota</taxon>
        <taxon>Fungi</taxon>
        <taxon>Dikarya</taxon>
        <taxon>Ascomycota</taxon>
        <taxon>Saccharomycotina</taxon>
        <taxon>Pichiomycetes</taxon>
        <taxon>Pichiales</taxon>
        <taxon>Pichiaceae</taxon>
        <taxon>Pichia</taxon>
    </lineage>
</organism>
<evidence type="ECO:0000313" key="3">
    <source>
        <dbReference type="Proteomes" id="UP000094455"/>
    </source>
</evidence>
<dbReference type="AlphaFoldDB" id="A0A1E3NFL1"/>
<name>A0A1E3NFL1_9ASCO</name>
<dbReference type="EMBL" id="KV454005">
    <property type="protein sequence ID" value="ODQ44921.1"/>
    <property type="molecule type" value="Genomic_DNA"/>
</dbReference>
<gene>
    <name evidence="2" type="ORF">PICMEDRAFT_156389</name>
</gene>
<keyword evidence="3" id="KW-1185">Reference proteome</keyword>
<dbReference type="GeneID" id="30177589"/>
<proteinExistence type="predicted"/>
<dbReference type="Proteomes" id="UP000094455">
    <property type="component" value="Unassembled WGS sequence"/>
</dbReference>
<protein>
    <submittedName>
        <fullName evidence="2">Uncharacterized protein</fullName>
    </submittedName>
</protein>
<sequence length="93" mass="9731">MGYANESSGGDLPGEGATKIGPRQTPNDDTKWSSGGCRRRISPGASPGFVPCLRVCWGCKNRTSWLRNRLEADRTAGAAEALAEKGHGADLAG</sequence>
<feature type="region of interest" description="Disordered" evidence="1">
    <location>
        <begin position="1"/>
        <end position="49"/>
    </location>
</feature>
<accession>A0A1E3NFL1</accession>
<reference evidence="2 3" key="1">
    <citation type="journal article" date="2016" name="Proc. Natl. Acad. Sci. U.S.A.">
        <title>Comparative genomics of biotechnologically important yeasts.</title>
        <authorList>
            <person name="Riley R."/>
            <person name="Haridas S."/>
            <person name="Wolfe K.H."/>
            <person name="Lopes M.R."/>
            <person name="Hittinger C.T."/>
            <person name="Goeker M."/>
            <person name="Salamov A.A."/>
            <person name="Wisecaver J.H."/>
            <person name="Long T.M."/>
            <person name="Calvey C.H."/>
            <person name="Aerts A.L."/>
            <person name="Barry K.W."/>
            <person name="Choi C."/>
            <person name="Clum A."/>
            <person name="Coughlan A.Y."/>
            <person name="Deshpande S."/>
            <person name="Douglass A.P."/>
            <person name="Hanson S.J."/>
            <person name="Klenk H.-P."/>
            <person name="LaButti K.M."/>
            <person name="Lapidus A."/>
            <person name="Lindquist E.A."/>
            <person name="Lipzen A.M."/>
            <person name="Meier-Kolthoff J.P."/>
            <person name="Ohm R.A."/>
            <person name="Otillar R.P."/>
            <person name="Pangilinan J.L."/>
            <person name="Peng Y."/>
            <person name="Rokas A."/>
            <person name="Rosa C.A."/>
            <person name="Scheuner C."/>
            <person name="Sibirny A.A."/>
            <person name="Slot J.C."/>
            <person name="Stielow J.B."/>
            <person name="Sun H."/>
            <person name="Kurtzman C.P."/>
            <person name="Blackwell M."/>
            <person name="Grigoriev I.V."/>
            <person name="Jeffries T.W."/>
        </authorList>
    </citation>
    <scope>NUCLEOTIDE SEQUENCE [LARGE SCALE GENOMIC DNA]</scope>
    <source>
        <strain evidence="2 3">NRRL Y-2026</strain>
    </source>
</reference>